<proteinExistence type="predicted"/>
<comment type="caution">
    <text evidence="2">The sequence shown here is derived from an EMBL/GenBank/DDBJ whole genome shotgun (WGS) entry which is preliminary data.</text>
</comment>
<protein>
    <recommendedName>
        <fullName evidence="3">Septicolysin</fullName>
    </recommendedName>
</protein>
<dbReference type="Pfam" id="PF20935">
    <property type="entry name" value="DUF6847"/>
    <property type="match status" value="1"/>
</dbReference>
<dbReference type="AlphaFoldDB" id="A0A0F9LEX6"/>
<reference evidence="2" key="1">
    <citation type="journal article" date="2015" name="Nature">
        <title>Complex archaea that bridge the gap between prokaryotes and eukaryotes.</title>
        <authorList>
            <person name="Spang A."/>
            <person name="Saw J.H."/>
            <person name="Jorgensen S.L."/>
            <person name="Zaremba-Niedzwiedzka K."/>
            <person name="Martijn J."/>
            <person name="Lind A.E."/>
            <person name="van Eijk R."/>
            <person name="Schleper C."/>
            <person name="Guy L."/>
            <person name="Ettema T.J."/>
        </authorList>
    </citation>
    <scope>NUCLEOTIDE SEQUENCE</scope>
</reference>
<organism evidence="2">
    <name type="scientific">marine sediment metagenome</name>
    <dbReference type="NCBI Taxonomy" id="412755"/>
    <lineage>
        <taxon>unclassified sequences</taxon>
        <taxon>metagenomes</taxon>
        <taxon>ecological metagenomes</taxon>
    </lineage>
</organism>
<dbReference type="Gene3D" id="6.10.320.10">
    <property type="match status" value="1"/>
</dbReference>
<name>A0A0F9LEX6_9ZZZZ</name>
<feature type="coiled-coil region" evidence="1">
    <location>
        <begin position="122"/>
        <end position="149"/>
    </location>
</feature>
<evidence type="ECO:0008006" key="3">
    <source>
        <dbReference type="Google" id="ProtNLM"/>
    </source>
</evidence>
<dbReference type="InterPro" id="IPR047741">
    <property type="entry name" value="DIP1984-like"/>
</dbReference>
<keyword evidence="1" id="KW-0175">Coiled coil</keyword>
<gene>
    <name evidence="2" type="ORF">LCGC14_1518470</name>
</gene>
<evidence type="ECO:0000313" key="2">
    <source>
        <dbReference type="EMBL" id="KKM62750.1"/>
    </source>
</evidence>
<accession>A0A0F9LEX6</accession>
<evidence type="ECO:0000256" key="1">
    <source>
        <dbReference type="SAM" id="Coils"/>
    </source>
</evidence>
<sequence length="154" mass="17810">MKLAEALVRIKDLKGKSAELQRVTYEDATFDIVDEDIEVPSIEESLTTLVTVSRETASLKSRIARTNATHGLTDKLHEMEHLRSLVSKLEPLTRNKQIVVNLRHINYNDTATKIPTHATYDVEAWTKKLNEYRDKIRQIDLDLQRLNWEVDLVD</sequence>
<dbReference type="EMBL" id="LAZR01011234">
    <property type="protein sequence ID" value="KKM62750.1"/>
    <property type="molecule type" value="Genomic_DNA"/>
</dbReference>